<keyword evidence="5" id="KW-1185">Reference proteome</keyword>
<name>A0ABV8XNE2_9DEIO</name>
<feature type="transmembrane region" description="Helical" evidence="2">
    <location>
        <begin position="84"/>
        <end position="104"/>
    </location>
</feature>
<dbReference type="EMBL" id="JBHSEH010000005">
    <property type="protein sequence ID" value="MFC4425810.1"/>
    <property type="molecule type" value="Genomic_DNA"/>
</dbReference>
<feature type="transmembrane region" description="Helical" evidence="2">
    <location>
        <begin position="59"/>
        <end position="77"/>
    </location>
</feature>
<dbReference type="RefSeq" id="WP_380037571.1">
    <property type="nucleotide sequence ID" value="NZ_JBHSEH010000005.1"/>
</dbReference>
<keyword evidence="2" id="KW-0472">Membrane</keyword>
<dbReference type="Pfam" id="PF13559">
    <property type="entry name" value="DUF4129"/>
    <property type="match status" value="1"/>
</dbReference>
<evidence type="ECO:0000259" key="3">
    <source>
        <dbReference type="Pfam" id="PF13559"/>
    </source>
</evidence>
<feature type="transmembrane region" description="Helical" evidence="2">
    <location>
        <begin position="232"/>
        <end position="253"/>
    </location>
</feature>
<feature type="region of interest" description="Disordered" evidence="1">
    <location>
        <begin position="193"/>
        <end position="219"/>
    </location>
</feature>
<reference evidence="5" key="1">
    <citation type="journal article" date="2019" name="Int. J. Syst. Evol. Microbiol.">
        <title>The Global Catalogue of Microorganisms (GCM) 10K type strain sequencing project: providing services to taxonomists for standard genome sequencing and annotation.</title>
        <authorList>
            <consortium name="The Broad Institute Genomics Platform"/>
            <consortium name="The Broad Institute Genome Sequencing Center for Infectious Disease"/>
            <person name="Wu L."/>
            <person name="Ma J."/>
        </authorList>
    </citation>
    <scope>NUCLEOTIDE SEQUENCE [LARGE SCALE GENOMIC DNA]</scope>
    <source>
        <strain evidence="5">CCUG 56029</strain>
    </source>
</reference>
<feature type="region of interest" description="Disordered" evidence="1">
    <location>
        <begin position="468"/>
        <end position="493"/>
    </location>
</feature>
<dbReference type="PANTHER" id="PTHR42736">
    <property type="entry name" value="PROTEIN-GLUTAMINE GAMMA-GLUTAMYLTRANSFERASE"/>
    <property type="match status" value="1"/>
</dbReference>
<evidence type="ECO:0000313" key="4">
    <source>
        <dbReference type="EMBL" id="MFC4425810.1"/>
    </source>
</evidence>
<keyword evidence="2" id="KW-1133">Transmembrane helix</keyword>
<evidence type="ECO:0000256" key="1">
    <source>
        <dbReference type="SAM" id="MobiDB-lite"/>
    </source>
</evidence>
<evidence type="ECO:0000256" key="2">
    <source>
        <dbReference type="SAM" id="Phobius"/>
    </source>
</evidence>
<feature type="region of interest" description="Disordered" evidence="1">
    <location>
        <begin position="363"/>
        <end position="385"/>
    </location>
</feature>
<accession>A0ABV8XNE2</accession>
<evidence type="ECO:0000313" key="5">
    <source>
        <dbReference type="Proteomes" id="UP001595998"/>
    </source>
</evidence>
<dbReference type="Proteomes" id="UP001595998">
    <property type="component" value="Unassembled WGS sequence"/>
</dbReference>
<feature type="region of interest" description="Disordered" evidence="1">
    <location>
        <begin position="398"/>
        <end position="420"/>
    </location>
</feature>
<feature type="compositionally biased region" description="Polar residues" evidence="1">
    <location>
        <begin position="483"/>
        <end position="493"/>
    </location>
</feature>
<proteinExistence type="predicted"/>
<feature type="transmembrane region" description="Helical" evidence="2">
    <location>
        <begin position="159"/>
        <end position="177"/>
    </location>
</feature>
<feature type="transmembrane region" description="Helical" evidence="2">
    <location>
        <begin position="338"/>
        <end position="356"/>
    </location>
</feature>
<feature type="transmembrane region" description="Helical" evidence="2">
    <location>
        <begin position="273"/>
        <end position="293"/>
    </location>
</feature>
<protein>
    <submittedName>
        <fullName evidence="4">DUF4129 domain-containing protein</fullName>
    </submittedName>
</protein>
<dbReference type="PANTHER" id="PTHR42736:SF1">
    <property type="entry name" value="PROTEIN-GLUTAMINE GAMMA-GLUTAMYLTRANSFERASE"/>
    <property type="match status" value="1"/>
</dbReference>
<feature type="compositionally biased region" description="Pro residues" evidence="1">
    <location>
        <begin position="363"/>
        <end position="372"/>
    </location>
</feature>
<comment type="caution">
    <text evidence="4">The sequence shown here is derived from an EMBL/GenBank/DDBJ whole genome shotgun (WGS) entry which is preliminary data.</text>
</comment>
<dbReference type="InterPro" id="IPR025403">
    <property type="entry name" value="TgpA-like_C"/>
</dbReference>
<dbReference type="InterPro" id="IPR052901">
    <property type="entry name" value="Bact_TGase-like"/>
</dbReference>
<sequence length="493" mass="51639">MTAGMEVRPDTPGVPSWRAYGLALLPLALLGILPPWSCLALCLAYGVGVWSSRWAEVRLMFTLIVTALTMMSIAAGATRHGLGALVTLATSYIIWTAAGVALNWGAMQVEEGQRRGLIPVLVMGLLAPQPLLLLALAGGLLARPGPDDRRSDRVGQARMWPWIGAVVALSLLCAALLPRPVAAWLTHTPEAIQQTAAPGTRTDPTGEERDGTDPDSGALTKPFQLEVNTSRLATPLAALGVAAALLLLTLAVLIRPTLKGALRRRAMPGPIDLLIAVALVLTGGMWVVVAMLLNGGGQGDTSGHAAARGANQVLANWLDRLMNAPASRSVDLTRLLQSLLWVGSLLAIVLTVVAIMRLRGPDPEPATEPAPPEGTDGAASQPDAPLHRVRRAYREAEAALTDTGRGRGPDETPGAYARRLGAGEPPLASALTILSAAYEPVRYGGRVSEDDAEQAEAAVQTLLAVLPTLPRMEPGADAEPESRSLSSGPKESL</sequence>
<keyword evidence="2" id="KW-0812">Transmembrane</keyword>
<feature type="domain" description="Protein-glutamine gamma-glutamyltransferase-like C-terminal" evidence="3">
    <location>
        <begin position="392"/>
        <end position="459"/>
    </location>
</feature>
<gene>
    <name evidence="4" type="ORF">ACFOZ9_06260</name>
</gene>
<feature type="transmembrane region" description="Helical" evidence="2">
    <location>
        <begin position="21"/>
        <end position="47"/>
    </location>
</feature>
<feature type="transmembrane region" description="Helical" evidence="2">
    <location>
        <begin position="116"/>
        <end position="138"/>
    </location>
</feature>
<organism evidence="4 5">
    <name type="scientific">Deinococcus navajonensis</name>
    <dbReference type="NCBI Taxonomy" id="309884"/>
    <lineage>
        <taxon>Bacteria</taxon>
        <taxon>Thermotogati</taxon>
        <taxon>Deinococcota</taxon>
        <taxon>Deinococci</taxon>
        <taxon>Deinococcales</taxon>
        <taxon>Deinococcaceae</taxon>
        <taxon>Deinococcus</taxon>
    </lineage>
</organism>